<evidence type="ECO:0000256" key="1">
    <source>
        <dbReference type="ARBA" id="ARBA00004245"/>
    </source>
</evidence>
<organism evidence="8 9">
    <name type="scientific">Grantiella picta</name>
    <dbReference type="NCBI Taxonomy" id="266360"/>
    <lineage>
        <taxon>Eukaryota</taxon>
        <taxon>Metazoa</taxon>
        <taxon>Chordata</taxon>
        <taxon>Craniata</taxon>
        <taxon>Vertebrata</taxon>
        <taxon>Euteleostomi</taxon>
        <taxon>Archelosauria</taxon>
        <taxon>Archosauria</taxon>
        <taxon>Dinosauria</taxon>
        <taxon>Saurischia</taxon>
        <taxon>Theropoda</taxon>
        <taxon>Coelurosauria</taxon>
        <taxon>Aves</taxon>
        <taxon>Neognathae</taxon>
        <taxon>Neoaves</taxon>
        <taxon>Telluraves</taxon>
        <taxon>Australaves</taxon>
        <taxon>Passeriformes</taxon>
        <taxon>Meliphagoidea</taxon>
        <taxon>Meliphagidae</taxon>
        <taxon>Grantiella</taxon>
    </lineage>
</organism>
<feature type="compositionally biased region" description="Polar residues" evidence="6">
    <location>
        <begin position="314"/>
        <end position="325"/>
    </location>
</feature>
<proteinExistence type="inferred from homology"/>
<keyword evidence="5" id="KW-0206">Cytoskeleton</keyword>
<dbReference type="PANTHER" id="PTHR16076">
    <property type="entry name" value="CYTOSKELETON ASSOCIATED PROTEIN 2-RELATED"/>
    <property type="match status" value="1"/>
</dbReference>
<evidence type="ECO:0000256" key="3">
    <source>
        <dbReference type="ARBA" id="ARBA00022490"/>
    </source>
</evidence>
<evidence type="ECO:0000256" key="6">
    <source>
        <dbReference type="SAM" id="MobiDB-lite"/>
    </source>
</evidence>
<feature type="compositionally biased region" description="Basic and acidic residues" evidence="6">
    <location>
        <begin position="292"/>
        <end position="310"/>
    </location>
</feature>
<feature type="compositionally biased region" description="Basic residues" evidence="6">
    <location>
        <begin position="550"/>
        <end position="566"/>
    </location>
</feature>
<evidence type="ECO:0000256" key="4">
    <source>
        <dbReference type="ARBA" id="ARBA00022553"/>
    </source>
</evidence>
<protein>
    <submittedName>
        <fullName evidence="8">CKAP2 protein</fullName>
    </submittedName>
</protein>
<feature type="domain" description="Cytoskeleton-associated protein 2 C-terminal" evidence="7">
    <location>
        <begin position="328"/>
        <end position="535"/>
    </location>
</feature>
<feature type="region of interest" description="Disordered" evidence="6">
    <location>
        <begin position="188"/>
        <end position="208"/>
    </location>
</feature>
<dbReference type="GO" id="GO:0015630">
    <property type="term" value="C:microtubule cytoskeleton"/>
    <property type="evidence" value="ECO:0007669"/>
    <property type="project" value="TreeGrafter"/>
</dbReference>
<dbReference type="Proteomes" id="UP000575029">
    <property type="component" value="Unassembled WGS sequence"/>
</dbReference>
<dbReference type="GO" id="GO:0007026">
    <property type="term" value="P:negative regulation of microtubule depolymerization"/>
    <property type="evidence" value="ECO:0007669"/>
    <property type="project" value="TreeGrafter"/>
</dbReference>
<feature type="compositionally biased region" description="Basic and acidic residues" evidence="6">
    <location>
        <begin position="13"/>
        <end position="32"/>
    </location>
</feature>
<evidence type="ECO:0000259" key="7">
    <source>
        <dbReference type="Pfam" id="PF15297"/>
    </source>
</evidence>
<feature type="compositionally biased region" description="Basic and acidic residues" evidence="6">
    <location>
        <begin position="517"/>
        <end position="549"/>
    </location>
</feature>
<dbReference type="InterPro" id="IPR029197">
    <property type="entry name" value="CKAP2_C"/>
</dbReference>
<name>A0A7K6EDG4_9PASS</name>
<dbReference type="AlphaFoldDB" id="A0A7K6EDG4"/>
<dbReference type="PANTHER" id="PTHR16076:SF8">
    <property type="entry name" value="CYTOSKELETON-ASSOCIATED PROTEIN 2"/>
    <property type="match status" value="1"/>
</dbReference>
<sequence>MAARAALQLPASRRSEPAFREQRRQKVEEYLSRKKTFSGVPVQENQTSVSSRTRRATSSKLQDKLQLSTSPKTEMENKENAGKLPWNESIISSEKNVTLNSSTIPLTSSVSGTNCNIEGQAPKKKVIGIKYQHASLTKAFLEIKRIKERHLKGEKQNANISIPNKPPLGRYRGKVIQSKINSFRKAVKTEEEKSSLPDKELAASATKQEANFSSTKSCSAVLKTIKVSNNPKAVKSNGVLPFHSKPSDKGATNSQSGLKKQLTFTVAPKQVAVPKVVGGRGPQPLKAASSNPDRKVRSVKKRADFCEDARSASVPDTKSGQNSKTDGNRKSILLKESAEERRARLEEWRASRGIVMRRPPIRALLGPQSKSQEQEFSAADTEKVNKTLSECLQLTEQGHQGDEVHAMLEDLTQSIPGVKKLAKYWICCMRLEQMGPLEKLVALYEEAILAGAMPKEELRHMLIDTIKNTENLFNSENGRTVIEAHLSEVVEVGNELNSSVKLVQEIKDFCHDDDDQKAESDNKKEETSSDVIKNEEIDSDLKPRGESLPKKSKKQRAKERAKKKGKREREQDEDGIKNIAQAVNSPEKENDTSYSMRCNPPTTPYSESVKMHPEANDCSAKDLNIVTPLRYSQRIREKMCKLSDVKGQDPCVSSLEQLGDLESKAPVFIHKQSNAPQETSAEIEE</sequence>
<feature type="region of interest" description="Disordered" evidence="6">
    <location>
        <begin position="232"/>
        <end position="256"/>
    </location>
</feature>
<keyword evidence="3" id="KW-0963">Cytoplasm</keyword>
<dbReference type="EMBL" id="VZRM01004382">
    <property type="protein sequence ID" value="NWV37144.1"/>
    <property type="molecule type" value="Genomic_DNA"/>
</dbReference>
<feature type="region of interest" description="Disordered" evidence="6">
    <location>
        <begin position="275"/>
        <end position="335"/>
    </location>
</feature>
<feature type="region of interest" description="Disordered" evidence="6">
    <location>
        <begin position="1"/>
        <end position="86"/>
    </location>
</feature>
<feature type="compositionally biased region" description="Basic and acidic residues" evidence="6">
    <location>
        <begin position="567"/>
        <end position="576"/>
    </location>
</feature>
<comment type="subcellular location">
    <subcellularLocation>
        <location evidence="1">Cytoplasm</location>
        <location evidence="1">Cytoskeleton</location>
    </subcellularLocation>
</comment>
<evidence type="ECO:0000313" key="8">
    <source>
        <dbReference type="EMBL" id="NWV37144.1"/>
    </source>
</evidence>
<accession>A0A7K6EDG4</accession>
<feature type="compositionally biased region" description="Basic and acidic residues" evidence="6">
    <location>
        <begin position="188"/>
        <end position="201"/>
    </location>
</feature>
<gene>
    <name evidence="8" type="primary">Ckap2</name>
    <name evidence="8" type="ORF">GRAPIC_R11235</name>
</gene>
<feature type="non-terminal residue" evidence="8">
    <location>
        <position position="685"/>
    </location>
</feature>
<feature type="region of interest" description="Disordered" evidence="6">
    <location>
        <begin position="512"/>
        <end position="610"/>
    </location>
</feature>
<keyword evidence="9" id="KW-1185">Reference proteome</keyword>
<evidence type="ECO:0000256" key="5">
    <source>
        <dbReference type="ARBA" id="ARBA00023212"/>
    </source>
</evidence>
<evidence type="ECO:0000256" key="2">
    <source>
        <dbReference type="ARBA" id="ARBA00009468"/>
    </source>
</evidence>
<feature type="non-terminal residue" evidence="8">
    <location>
        <position position="1"/>
    </location>
</feature>
<comment type="similarity">
    <text evidence="2">Belongs to the CKAP2 family.</text>
</comment>
<reference evidence="8 9" key="1">
    <citation type="submission" date="2019-09" db="EMBL/GenBank/DDBJ databases">
        <title>Bird 10,000 Genomes (B10K) Project - Family phase.</title>
        <authorList>
            <person name="Zhang G."/>
        </authorList>
    </citation>
    <scope>NUCLEOTIDE SEQUENCE [LARGE SCALE GENOMIC DNA]</scope>
    <source>
        <strain evidence="8">B10K-DU-029-50</strain>
        <tissue evidence="8">Heart</tissue>
    </source>
</reference>
<dbReference type="Pfam" id="PF15297">
    <property type="entry name" value="CKAP2_C"/>
    <property type="match status" value="1"/>
</dbReference>
<comment type="caution">
    <text evidence="8">The sequence shown here is derived from an EMBL/GenBank/DDBJ whole genome shotgun (WGS) entry which is preliminary data.</text>
</comment>
<keyword evidence="4" id="KW-0597">Phosphoprotein</keyword>
<evidence type="ECO:0000313" key="9">
    <source>
        <dbReference type="Proteomes" id="UP000575029"/>
    </source>
</evidence>
<dbReference type="InterPro" id="IPR026165">
    <property type="entry name" value="CKAP2_fam"/>
</dbReference>